<dbReference type="EMBL" id="SRMA01027252">
    <property type="protein sequence ID" value="TRY56933.1"/>
    <property type="molecule type" value="Genomic_DNA"/>
</dbReference>
<organism evidence="2 3">
    <name type="scientific">Danionella cerebrum</name>
    <dbReference type="NCBI Taxonomy" id="2873325"/>
    <lineage>
        <taxon>Eukaryota</taxon>
        <taxon>Metazoa</taxon>
        <taxon>Chordata</taxon>
        <taxon>Craniata</taxon>
        <taxon>Vertebrata</taxon>
        <taxon>Euteleostomi</taxon>
        <taxon>Actinopterygii</taxon>
        <taxon>Neopterygii</taxon>
        <taxon>Teleostei</taxon>
        <taxon>Ostariophysi</taxon>
        <taxon>Cypriniformes</taxon>
        <taxon>Danionidae</taxon>
        <taxon>Danioninae</taxon>
        <taxon>Danionella</taxon>
    </lineage>
</organism>
<dbReference type="PANTHER" id="PTHR15665">
    <property type="entry name" value="ASTEROID PROTEIN"/>
    <property type="match status" value="1"/>
</dbReference>
<reference evidence="2 3" key="1">
    <citation type="journal article" date="2019" name="Sci. Data">
        <title>Hybrid genome assembly and annotation of Danionella translucida.</title>
        <authorList>
            <person name="Kadobianskyi M."/>
            <person name="Schulze L."/>
            <person name="Schuelke M."/>
            <person name="Judkewitz B."/>
        </authorList>
    </citation>
    <scope>NUCLEOTIDE SEQUENCE [LARGE SCALE GENOMIC DNA]</scope>
    <source>
        <strain evidence="2 3">Bolton</strain>
    </source>
</reference>
<dbReference type="OrthoDB" id="25987at2759"/>
<dbReference type="Proteomes" id="UP000316079">
    <property type="component" value="Unassembled WGS sequence"/>
</dbReference>
<gene>
    <name evidence="2" type="ORF">DNTS_020349</name>
</gene>
<dbReference type="Gene3D" id="3.40.50.1010">
    <property type="entry name" value="5'-nuclease"/>
    <property type="match status" value="1"/>
</dbReference>
<evidence type="ECO:0000313" key="3">
    <source>
        <dbReference type="Proteomes" id="UP000316079"/>
    </source>
</evidence>
<dbReference type="SUPFAM" id="SSF88723">
    <property type="entry name" value="PIN domain-like"/>
    <property type="match status" value="1"/>
</dbReference>
<dbReference type="PANTHER" id="PTHR15665:SF1">
    <property type="entry name" value="PROTEIN ASTEROID HOMOLOG 1"/>
    <property type="match status" value="1"/>
</dbReference>
<evidence type="ECO:0000313" key="2">
    <source>
        <dbReference type="EMBL" id="TRY56933.1"/>
    </source>
</evidence>
<dbReference type="InterPro" id="IPR029060">
    <property type="entry name" value="PIN-like_dom_sf"/>
</dbReference>
<dbReference type="STRING" id="623744.A0A553MUS5"/>
<evidence type="ECO:0000256" key="1">
    <source>
        <dbReference type="ARBA" id="ARBA00007398"/>
    </source>
</evidence>
<keyword evidence="3" id="KW-1185">Reference proteome</keyword>
<protein>
    <submittedName>
        <fullName evidence="2">Uncharacterized protein</fullName>
    </submittedName>
</protein>
<comment type="similarity">
    <text evidence="1">Belongs to the asteroid family.</text>
</comment>
<dbReference type="InterPro" id="IPR026832">
    <property type="entry name" value="Asteroid"/>
</dbReference>
<proteinExistence type="inferred from homology"/>
<name>A0A553MUS5_9TELE</name>
<sequence>MRMNPRQIPSAPCGEDFLESNINAKTRQLDEMGVKGLKTFIESSSGNNLRFWGFRDNCLIIDGCNLYYNLYFNGLLDQTHGGDYASFEKVLWEFFEILAACDIRPFVVLDGGADHTDKKFDTLMQRKQKKIKEAHNLSVGKKGNILPILIKNMFRQVLSKLKVPLIQCLEEADWEIAALADQWNCPVLSEDSDFFIFNLRAGFLPLSHFRWKHVTVNQKTKKKYIPSRHFTARKFCQSYKMNVRILPIFACILGNDYVNLSDIRQNFSEPGTEMVQFDRILNWLSTFPEPGAAVSALIKQTRGSKKEKEELLNGISEYELKPGYLAEYFHSKDISKIAIPVHLQTLPRWILKLLLDGKMSSMIIDVVIHHRTTMTDQVEDVDLQCSSEIARPIRQVLYGLVLLTTGDQRITMKEFAGTSKCYVEEYSRTGLRVTCDRVEAIQTQAMERLCLETLDKEPKRVRLQVLLDTLGVSSEDVEVIPHDLRLQMLVTRYWLTHAEPRPCQTHLWALLLGMVYGMSSSSKKQTEMLKCPPHRRGAPLDLEAAHVYSQWQSCMKWSLCLNRLLLYHGPLVHHTLAELKSGIPLEDLLPRGSSAGHQFKELKEIILSFMGEEVRKLRTGLEHRAAERGFQGRSQELDKLSSTFRQLHLEYIRSEEDFIGERGKSKGHMTETLCAVRTRHKAKARNASNPSKKYERRCFDI</sequence>
<accession>A0A553MUS5</accession>
<dbReference type="AlphaFoldDB" id="A0A553MUS5"/>
<comment type="caution">
    <text evidence="2">The sequence shown here is derived from an EMBL/GenBank/DDBJ whole genome shotgun (WGS) entry which is preliminary data.</text>
</comment>